<dbReference type="AlphaFoldDB" id="A0A7S7SH60"/>
<evidence type="ECO:0000313" key="2">
    <source>
        <dbReference type="EMBL" id="QOY85567.1"/>
    </source>
</evidence>
<feature type="domain" description="RNA polymerase sigma-70 ECF-like HTH" evidence="1">
    <location>
        <begin position="27"/>
        <end position="190"/>
    </location>
</feature>
<dbReference type="InterPro" id="IPR014284">
    <property type="entry name" value="RNA_pol_sigma-70_dom"/>
</dbReference>
<dbReference type="NCBIfam" id="TIGR02937">
    <property type="entry name" value="sigma70-ECF"/>
    <property type="match status" value="1"/>
</dbReference>
<accession>A0A7S7SH60</accession>
<dbReference type="InterPro" id="IPR036388">
    <property type="entry name" value="WH-like_DNA-bd_sf"/>
</dbReference>
<organism evidence="2 3">
    <name type="scientific">Paludibaculum fermentans</name>
    <dbReference type="NCBI Taxonomy" id="1473598"/>
    <lineage>
        <taxon>Bacteria</taxon>
        <taxon>Pseudomonadati</taxon>
        <taxon>Acidobacteriota</taxon>
        <taxon>Terriglobia</taxon>
        <taxon>Bryobacterales</taxon>
        <taxon>Bryobacteraceae</taxon>
        <taxon>Paludibaculum</taxon>
    </lineage>
</organism>
<dbReference type="GO" id="GO:0006352">
    <property type="term" value="P:DNA-templated transcription initiation"/>
    <property type="evidence" value="ECO:0007669"/>
    <property type="project" value="InterPro"/>
</dbReference>
<evidence type="ECO:0000313" key="3">
    <source>
        <dbReference type="Proteomes" id="UP000593892"/>
    </source>
</evidence>
<name>A0A7S7SH60_PALFE</name>
<keyword evidence="3" id="KW-1185">Reference proteome</keyword>
<protein>
    <submittedName>
        <fullName evidence="2">Sigma-70 family RNA polymerase sigma factor</fullName>
    </submittedName>
</protein>
<dbReference type="Proteomes" id="UP000593892">
    <property type="component" value="Chromosome"/>
</dbReference>
<sequence>MSSENSFNGDGVESGEPLTVERRRELDHLFSVTYEELRRLASTVRRGDPSATLSPTALVNEAWLKMANSPRVTAESHLHFKRIAARAMRQLLVEAARRRHANKRGGEQGIVFVTLQDFIDQSKPYEDQVLALDTALEDLARLNPRQAAIVESRFFGGLDVAETALMLNVSEATILRDWRVAKAWLARELRRNA</sequence>
<dbReference type="KEGG" id="pfer:IRI77_22400"/>
<dbReference type="InterPro" id="IPR053812">
    <property type="entry name" value="HTH_Sigma70_ECF-like"/>
</dbReference>
<gene>
    <name evidence="2" type="ORF">IRI77_22400</name>
</gene>
<dbReference type="SUPFAM" id="SSF88659">
    <property type="entry name" value="Sigma3 and sigma4 domains of RNA polymerase sigma factors"/>
    <property type="match status" value="1"/>
</dbReference>
<dbReference type="GO" id="GO:0003700">
    <property type="term" value="F:DNA-binding transcription factor activity"/>
    <property type="evidence" value="ECO:0007669"/>
    <property type="project" value="InterPro"/>
</dbReference>
<dbReference type="InterPro" id="IPR013324">
    <property type="entry name" value="RNA_pol_sigma_r3/r4-like"/>
</dbReference>
<dbReference type="NCBIfam" id="TIGR02999">
    <property type="entry name" value="Sig-70_X6"/>
    <property type="match status" value="1"/>
</dbReference>
<dbReference type="Pfam" id="PF07638">
    <property type="entry name" value="Sigma70_ECF"/>
    <property type="match status" value="1"/>
</dbReference>
<dbReference type="Gene3D" id="1.10.10.10">
    <property type="entry name" value="Winged helix-like DNA-binding domain superfamily/Winged helix DNA-binding domain"/>
    <property type="match status" value="1"/>
</dbReference>
<reference evidence="2 3" key="1">
    <citation type="submission" date="2020-10" db="EMBL/GenBank/DDBJ databases">
        <title>Complete genome sequence of Paludibaculum fermentans P105T, a facultatively anaerobic acidobacterium capable of dissimilatory Fe(III) reduction.</title>
        <authorList>
            <person name="Dedysh S.N."/>
            <person name="Beletsky A.V."/>
            <person name="Kulichevskaya I.S."/>
            <person name="Mardanov A.V."/>
            <person name="Ravin N.V."/>
        </authorList>
    </citation>
    <scope>NUCLEOTIDE SEQUENCE [LARGE SCALE GENOMIC DNA]</scope>
    <source>
        <strain evidence="2 3">P105</strain>
    </source>
</reference>
<proteinExistence type="predicted"/>
<evidence type="ECO:0000259" key="1">
    <source>
        <dbReference type="Pfam" id="PF07638"/>
    </source>
</evidence>
<dbReference type="InterPro" id="IPR011517">
    <property type="entry name" value="RNA_pol_sigma70_ECF-like"/>
</dbReference>
<dbReference type="EMBL" id="CP063849">
    <property type="protein sequence ID" value="QOY85567.1"/>
    <property type="molecule type" value="Genomic_DNA"/>
</dbReference>
<dbReference type="RefSeq" id="WP_194447237.1">
    <property type="nucleotide sequence ID" value="NZ_CP063849.1"/>
</dbReference>